<dbReference type="OrthoDB" id="2416713at2759"/>
<keyword evidence="3" id="KW-1185">Reference proteome</keyword>
<dbReference type="InParanoid" id="A0A1Y2GT94"/>
<name>A0A1Y2GT94_9FUNG</name>
<dbReference type="Proteomes" id="UP000193648">
    <property type="component" value="Unassembled WGS sequence"/>
</dbReference>
<evidence type="ECO:0000313" key="2">
    <source>
        <dbReference type="EMBL" id="ORZ20822.1"/>
    </source>
</evidence>
<dbReference type="InterPro" id="IPR032675">
    <property type="entry name" value="LRR_dom_sf"/>
</dbReference>
<gene>
    <name evidence="2" type="ORF">BCR41DRAFT_394734</name>
</gene>
<dbReference type="Gene3D" id="3.80.10.10">
    <property type="entry name" value="Ribonuclease Inhibitor"/>
    <property type="match status" value="1"/>
</dbReference>
<dbReference type="SUPFAM" id="SSF52047">
    <property type="entry name" value="RNI-like"/>
    <property type="match status" value="1"/>
</dbReference>
<proteinExistence type="predicted"/>
<feature type="compositionally biased region" description="Low complexity" evidence="1">
    <location>
        <begin position="370"/>
        <end position="390"/>
    </location>
</feature>
<reference evidence="2 3" key="1">
    <citation type="submission" date="2016-07" db="EMBL/GenBank/DDBJ databases">
        <title>Pervasive Adenine N6-methylation of Active Genes in Fungi.</title>
        <authorList>
            <consortium name="DOE Joint Genome Institute"/>
            <person name="Mondo S.J."/>
            <person name="Dannebaum R.O."/>
            <person name="Kuo R.C."/>
            <person name="Labutti K."/>
            <person name="Haridas S."/>
            <person name="Kuo A."/>
            <person name="Salamov A."/>
            <person name="Ahrendt S.R."/>
            <person name="Lipzen A."/>
            <person name="Sullivan W."/>
            <person name="Andreopoulos W.B."/>
            <person name="Clum A."/>
            <person name="Lindquist E."/>
            <person name="Daum C."/>
            <person name="Ramamoorthy G.K."/>
            <person name="Gryganskyi A."/>
            <person name="Culley D."/>
            <person name="Magnuson J.K."/>
            <person name="James T.Y."/>
            <person name="O'Malley M.A."/>
            <person name="Stajich J.E."/>
            <person name="Spatafora J.W."/>
            <person name="Visel A."/>
            <person name="Grigoriev I.V."/>
        </authorList>
    </citation>
    <scope>NUCLEOTIDE SEQUENCE [LARGE SCALE GENOMIC DNA]</scope>
    <source>
        <strain evidence="2 3">NRRL 3116</strain>
    </source>
</reference>
<dbReference type="EMBL" id="MCFF01000012">
    <property type="protein sequence ID" value="ORZ20822.1"/>
    <property type="molecule type" value="Genomic_DNA"/>
</dbReference>
<organism evidence="2 3">
    <name type="scientific">Lobosporangium transversale</name>
    <dbReference type="NCBI Taxonomy" id="64571"/>
    <lineage>
        <taxon>Eukaryota</taxon>
        <taxon>Fungi</taxon>
        <taxon>Fungi incertae sedis</taxon>
        <taxon>Mucoromycota</taxon>
        <taxon>Mortierellomycotina</taxon>
        <taxon>Mortierellomycetes</taxon>
        <taxon>Mortierellales</taxon>
        <taxon>Mortierellaceae</taxon>
        <taxon>Lobosporangium</taxon>
    </lineage>
</organism>
<feature type="region of interest" description="Disordered" evidence="1">
    <location>
        <begin position="370"/>
        <end position="391"/>
    </location>
</feature>
<dbReference type="AlphaFoldDB" id="A0A1Y2GT94"/>
<comment type="caution">
    <text evidence="2">The sequence shown here is derived from an EMBL/GenBank/DDBJ whole genome shotgun (WGS) entry which is preliminary data.</text>
</comment>
<evidence type="ECO:0000256" key="1">
    <source>
        <dbReference type="SAM" id="MobiDB-lite"/>
    </source>
</evidence>
<sequence>MRKPLLIPGILCIVADFLPDSKPQWAALALVCRPWNIVFSSILYRSLEWTSSIKTSPSAQGLRSNYRHVRRIKFQSIAAQHLPWVYLLHVGNLRSIDCDLSLHQITGPEYRVDWDGSFDSKARHLLLRYSQPLMTLVERNSRVLEEVVITFDDDLLLLDSFLQLLDSCCTKLRVLKINHKSTVIDKLLPTDLLLRLFKKVEVLDMPNYIHVDLEALADIDEEDANKWLEVQSKRIAVSTSTSISKPTSISTSMLGPSLLLLQQKEQPLPQQFFKLESLSIGGPKYEDAGQSPVRSPSSRLDFIRRCPMVKALALSRDPSYIPDHTVEELLDVLVKTCTRLERLELFSSGLTDQGFAEVLNTWVLKQQVQQRQQQGESSSSSSSSSTSSPSKPCYLQGFGAPDSSFGRDGARVLLDHHKLTLTYLNLKYCKDFTSGMVFAVLTSCPNLVHFYGHTLMPKYITSNDERDQYQGQAQNQRQGQAMLAKDVLLPSLPFILQEWVCTRLETFDIQVDPTITRRYTPYQDQRHMEELRKQWSTYVLEQLGRLTRLRRLAVGQAHCKRYTYVMGLDFNLPNGLGLLKDLWRLECLDMSGLVQQLGLEDIRWMLQHWPNLQWIEGDVLFQYEEKLLLEKVLWMEGRVRCRGT</sequence>
<dbReference type="GeneID" id="33570510"/>
<protein>
    <submittedName>
        <fullName evidence="2">Uncharacterized protein</fullName>
    </submittedName>
</protein>
<accession>A0A1Y2GT94</accession>
<dbReference type="RefSeq" id="XP_021882731.1">
    <property type="nucleotide sequence ID" value="XM_022028667.1"/>
</dbReference>
<evidence type="ECO:0000313" key="3">
    <source>
        <dbReference type="Proteomes" id="UP000193648"/>
    </source>
</evidence>